<keyword evidence="2" id="KW-1185">Reference proteome</keyword>
<dbReference type="AlphaFoldDB" id="A0A5S9IKA0"/>
<dbReference type="RefSeq" id="WP_151967231.1">
    <property type="nucleotide sequence ID" value="NZ_AP019860.1"/>
</dbReference>
<dbReference type="EMBL" id="AP019860">
    <property type="protein sequence ID" value="BBM83006.1"/>
    <property type="molecule type" value="Genomic_DNA"/>
</dbReference>
<proteinExistence type="predicted"/>
<accession>A0A5S9IKA0</accession>
<dbReference type="KEGG" id="uam:UABAM_01349"/>
<dbReference type="Proteomes" id="UP000326354">
    <property type="component" value="Chromosome"/>
</dbReference>
<protein>
    <submittedName>
        <fullName evidence="1">Uncharacterized protein</fullName>
    </submittedName>
</protein>
<organism evidence="1 2">
    <name type="scientific">Uabimicrobium amorphum</name>
    <dbReference type="NCBI Taxonomy" id="2596890"/>
    <lineage>
        <taxon>Bacteria</taxon>
        <taxon>Pseudomonadati</taxon>
        <taxon>Planctomycetota</taxon>
        <taxon>Candidatus Uabimicrobiia</taxon>
        <taxon>Candidatus Uabimicrobiales</taxon>
        <taxon>Candidatus Uabimicrobiaceae</taxon>
        <taxon>Candidatus Uabimicrobium</taxon>
    </lineage>
</organism>
<evidence type="ECO:0000313" key="2">
    <source>
        <dbReference type="Proteomes" id="UP000326354"/>
    </source>
</evidence>
<sequence length="154" mass="17865">MSSNSLSIQCTGKDLSLSERDFFESLGRQITKGEKEIPWKNKKKYKVEVSKKAQDYVLRLIDVKADREIERLRLHSTKSLMDLETRLLTDLARSIEKYSLQAALDIQKDFKDAQALAKQIDPDDDEFNEGYLKDIRNVALENVKNISRIKERNS</sequence>
<name>A0A5S9IKA0_UABAM</name>
<gene>
    <name evidence="1" type="ORF">UABAM_01349</name>
</gene>
<reference evidence="1 2" key="1">
    <citation type="submission" date="2019-08" db="EMBL/GenBank/DDBJ databases">
        <title>Complete genome sequence of Candidatus Uab amorphum.</title>
        <authorList>
            <person name="Shiratori T."/>
            <person name="Suzuki S."/>
            <person name="Kakizawa Y."/>
            <person name="Ishida K."/>
        </authorList>
    </citation>
    <scope>NUCLEOTIDE SEQUENCE [LARGE SCALE GENOMIC DNA]</scope>
    <source>
        <strain evidence="1 2">SRT547</strain>
    </source>
</reference>
<evidence type="ECO:0000313" key="1">
    <source>
        <dbReference type="EMBL" id="BBM83006.1"/>
    </source>
</evidence>